<evidence type="ECO:0000313" key="5">
    <source>
        <dbReference type="EMBL" id="ADI18222.1"/>
    </source>
</evidence>
<reference evidence="5" key="1">
    <citation type="journal article" date="2011" name="Environ. Microbiol.">
        <title>Time-series analyses of Monterey Bay coastal microbial picoplankton using a 'genome proxy' microarray.</title>
        <authorList>
            <person name="Rich V.I."/>
            <person name="Pham V.D."/>
            <person name="Eppley J."/>
            <person name="Shi Y."/>
            <person name="DeLong E.F."/>
        </authorList>
    </citation>
    <scope>NUCLEOTIDE SEQUENCE</scope>
</reference>
<dbReference type="PANTHER" id="PTHR43785">
    <property type="entry name" value="GAMMA-GLUTAMYLPUTRESCINE SYNTHETASE"/>
    <property type="match status" value="1"/>
</dbReference>
<dbReference type="Gene3D" id="3.30.590.10">
    <property type="entry name" value="Glutamine synthetase/guanido kinase, catalytic domain"/>
    <property type="match status" value="1"/>
</dbReference>
<accession>E0XUY1</accession>
<dbReference type="PANTHER" id="PTHR43785:SF12">
    <property type="entry name" value="TYPE-1 GLUTAMINE SYNTHETASE 2"/>
    <property type="match status" value="1"/>
</dbReference>
<evidence type="ECO:0000259" key="4">
    <source>
        <dbReference type="PROSITE" id="PS51987"/>
    </source>
</evidence>
<dbReference type="SMART" id="SM01230">
    <property type="entry name" value="Gln-synt_C"/>
    <property type="match status" value="1"/>
</dbReference>
<protein>
    <submittedName>
        <fullName evidence="5">Glutamine synthetase</fullName>
    </submittedName>
</protein>
<dbReference type="InterPro" id="IPR036651">
    <property type="entry name" value="Gln_synt_N_sf"/>
</dbReference>
<dbReference type="GO" id="GO:0006542">
    <property type="term" value="P:glutamine biosynthetic process"/>
    <property type="evidence" value="ECO:0007669"/>
    <property type="project" value="InterPro"/>
</dbReference>
<keyword evidence="1" id="KW-0436">Ligase</keyword>
<dbReference type="AlphaFoldDB" id="E0XUY1"/>
<dbReference type="Gene3D" id="3.10.20.70">
    <property type="entry name" value="Glutamine synthetase, N-terminal domain"/>
    <property type="match status" value="1"/>
</dbReference>
<dbReference type="PROSITE" id="PS51987">
    <property type="entry name" value="GS_CATALYTIC"/>
    <property type="match status" value="1"/>
</dbReference>
<evidence type="ECO:0000256" key="3">
    <source>
        <dbReference type="RuleBase" id="RU000384"/>
    </source>
</evidence>
<dbReference type="InterPro" id="IPR014746">
    <property type="entry name" value="Gln_synth/guanido_kin_cat_dom"/>
</dbReference>
<comment type="similarity">
    <text evidence="2 3">Belongs to the glutamine synthetase family.</text>
</comment>
<name>E0XUY1_9GAMM</name>
<proteinExistence type="inferred from homology"/>
<evidence type="ECO:0000256" key="2">
    <source>
        <dbReference type="PROSITE-ProRule" id="PRU01331"/>
    </source>
</evidence>
<dbReference type="SUPFAM" id="SSF54368">
    <property type="entry name" value="Glutamine synthetase, N-terminal domain"/>
    <property type="match status" value="1"/>
</dbReference>
<dbReference type="InterPro" id="IPR008146">
    <property type="entry name" value="Gln_synth_cat_dom"/>
</dbReference>
<evidence type="ECO:0000256" key="1">
    <source>
        <dbReference type="ARBA" id="ARBA00022598"/>
    </source>
</evidence>
<sequence>MDTRQVLSANDLRALIEERDVEYVVVALPDMQGLLRGKYLSRRKLLGALEDGLGVPPVIFAMEPTDALYEVVGLTDASTGFPDTPAYVIPETLREIPWEPTHRNLFVMLSHGKDGLAFCPRSICQRVLDRAGTMGFRAFTACEFEFALFNETASSALEKGYRNLELTVPHKGYSVIERQNARSEFYAEFLDTMRAMRIPLEAVHEEIGFPSQLEASLQYAEGLTSPDNAVIFKSFAKSVAQRRGQLLSFMARWHNDVDGNSGHIHASLRDTEGNPVFFDEQKPHGMSDTMRYFIGGLQKVLPELTVLLAPNVNSFKRFVPGRFAPTSVAWGRENRTVGLRAVGGSPASRRLECRLPGADANPYLSIAATLVAGLYGIENRTEPSPETEGNAYLQKIPAKLRLPASYAEAIERFNRSKIAREWIGDEFVDTFVSGRRAQEEEFRNLITEAEVERFLELS</sequence>
<dbReference type="Pfam" id="PF00120">
    <property type="entry name" value="Gln-synt_C"/>
    <property type="match status" value="1"/>
</dbReference>
<dbReference type="GO" id="GO:0004356">
    <property type="term" value="F:glutamine synthetase activity"/>
    <property type="evidence" value="ECO:0007669"/>
    <property type="project" value="InterPro"/>
</dbReference>
<dbReference type="EMBL" id="GU474884">
    <property type="protein sequence ID" value="ADI18222.1"/>
    <property type="molecule type" value="Genomic_DNA"/>
</dbReference>
<dbReference type="SUPFAM" id="SSF55931">
    <property type="entry name" value="Glutamine synthetase/guanido kinase"/>
    <property type="match status" value="1"/>
</dbReference>
<organism evidence="5">
    <name type="scientific">uncultured gamma proteobacterium HF0200_40H22</name>
    <dbReference type="NCBI Taxonomy" id="710985"/>
    <lineage>
        <taxon>Bacteria</taxon>
        <taxon>Pseudomonadati</taxon>
        <taxon>Pseudomonadota</taxon>
        <taxon>Gammaproteobacteria</taxon>
        <taxon>environmental samples</taxon>
    </lineage>
</organism>
<feature type="domain" description="GS catalytic" evidence="4">
    <location>
        <begin position="120"/>
        <end position="458"/>
    </location>
</feature>